<comment type="caution">
    <text evidence="2">The sequence shown here is derived from an EMBL/GenBank/DDBJ whole genome shotgun (WGS) entry which is preliminary data.</text>
</comment>
<protein>
    <submittedName>
        <fullName evidence="2">Uncharacterized protein</fullName>
    </submittedName>
</protein>
<name>A0A0F9MJN0_9ZZZZ</name>
<evidence type="ECO:0000313" key="2">
    <source>
        <dbReference type="EMBL" id="KKM77005.1"/>
    </source>
</evidence>
<sequence length="148" mass="17150">MENDNNVDLIKEEDNVESSKPRWWKPFWILMPISMVGSGVFSYFFLHSDFVRIIIYEIIFSIALGIAYYIRVKPSMRVNKAVYILLGFPIGFGLYLLYGLTGMSRLLISLGSWWLNIIIFIILLVIGGFIGNWIGKKRDYRLPMSLNS</sequence>
<feature type="transmembrane region" description="Helical" evidence="1">
    <location>
        <begin position="82"/>
        <end position="101"/>
    </location>
</feature>
<dbReference type="AlphaFoldDB" id="A0A0F9MJN0"/>
<organism evidence="2">
    <name type="scientific">marine sediment metagenome</name>
    <dbReference type="NCBI Taxonomy" id="412755"/>
    <lineage>
        <taxon>unclassified sequences</taxon>
        <taxon>metagenomes</taxon>
        <taxon>ecological metagenomes</taxon>
    </lineage>
</organism>
<reference evidence="2" key="1">
    <citation type="journal article" date="2015" name="Nature">
        <title>Complex archaea that bridge the gap between prokaryotes and eukaryotes.</title>
        <authorList>
            <person name="Spang A."/>
            <person name="Saw J.H."/>
            <person name="Jorgensen S.L."/>
            <person name="Zaremba-Niedzwiedzka K."/>
            <person name="Martijn J."/>
            <person name="Lind A.E."/>
            <person name="van Eijk R."/>
            <person name="Schleper C."/>
            <person name="Guy L."/>
            <person name="Ettema T.J."/>
        </authorList>
    </citation>
    <scope>NUCLEOTIDE SEQUENCE</scope>
</reference>
<dbReference type="EMBL" id="LAZR01008711">
    <property type="protein sequence ID" value="KKM77005.1"/>
    <property type="molecule type" value="Genomic_DNA"/>
</dbReference>
<gene>
    <name evidence="2" type="ORF">LCGC14_1374410</name>
</gene>
<feature type="transmembrane region" description="Helical" evidence="1">
    <location>
        <begin position="27"/>
        <end position="47"/>
    </location>
</feature>
<keyword evidence="1" id="KW-1133">Transmembrane helix</keyword>
<accession>A0A0F9MJN0</accession>
<keyword evidence="1" id="KW-0472">Membrane</keyword>
<proteinExistence type="predicted"/>
<keyword evidence="1" id="KW-0812">Transmembrane</keyword>
<evidence type="ECO:0000256" key="1">
    <source>
        <dbReference type="SAM" id="Phobius"/>
    </source>
</evidence>
<feature type="transmembrane region" description="Helical" evidence="1">
    <location>
        <begin position="113"/>
        <end position="134"/>
    </location>
</feature>
<feature type="transmembrane region" description="Helical" evidence="1">
    <location>
        <begin position="53"/>
        <end position="70"/>
    </location>
</feature>